<dbReference type="AlphaFoldDB" id="A0A4Y1Z795"/>
<reference evidence="1 2" key="1">
    <citation type="submission" date="2017-11" db="EMBL/GenBank/DDBJ databases">
        <title>Draft Genome Sequence of Sporolactobacillus inulinus NBRC 111894 Isolated from Koso, a Japanese Sugar-Vegetable Fermented Beverage.</title>
        <authorList>
            <person name="Chiou T.Y."/>
            <person name="Oshima K."/>
            <person name="Suda W."/>
            <person name="Hattori M."/>
            <person name="Takahashi T."/>
        </authorList>
    </citation>
    <scope>NUCLEOTIDE SEQUENCE [LARGE SCALE GENOMIC DNA]</scope>
    <source>
        <strain evidence="1 2">NBRC111894</strain>
    </source>
</reference>
<evidence type="ECO:0000313" key="1">
    <source>
        <dbReference type="EMBL" id="GAY74879.1"/>
    </source>
</evidence>
<gene>
    <name evidence="1" type="ORF">NBRC111894_433</name>
</gene>
<dbReference type="Proteomes" id="UP000319716">
    <property type="component" value="Unassembled WGS sequence"/>
</dbReference>
<proteinExistence type="predicted"/>
<dbReference type="EMBL" id="BEXB01000002">
    <property type="protein sequence ID" value="GAY74879.1"/>
    <property type="molecule type" value="Genomic_DNA"/>
</dbReference>
<name>A0A4Y1Z795_9BACL</name>
<accession>A0A4Y1Z795</accession>
<comment type="caution">
    <text evidence="1">The sequence shown here is derived from an EMBL/GenBank/DDBJ whole genome shotgun (WGS) entry which is preliminary data.</text>
</comment>
<sequence length="48" mass="5138">MELFESSFSSLKVGAQAIAEAPIRNAGRFFYSAFLHIGGTLGCREVAS</sequence>
<organism evidence="1 2">
    <name type="scientific">Sporolactobacillus inulinus</name>
    <dbReference type="NCBI Taxonomy" id="2078"/>
    <lineage>
        <taxon>Bacteria</taxon>
        <taxon>Bacillati</taxon>
        <taxon>Bacillota</taxon>
        <taxon>Bacilli</taxon>
        <taxon>Bacillales</taxon>
        <taxon>Sporolactobacillaceae</taxon>
        <taxon>Sporolactobacillus</taxon>
    </lineage>
</organism>
<protein>
    <submittedName>
        <fullName evidence="1">Uncharacterized protein</fullName>
    </submittedName>
</protein>
<evidence type="ECO:0000313" key="2">
    <source>
        <dbReference type="Proteomes" id="UP000319716"/>
    </source>
</evidence>